<dbReference type="InterPro" id="IPR050155">
    <property type="entry name" value="HAD-like_hydrolase_sf"/>
</dbReference>
<dbReference type="InterPro" id="IPR036412">
    <property type="entry name" value="HAD-like_sf"/>
</dbReference>
<evidence type="ECO:0000313" key="2">
    <source>
        <dbReference type="Proteomes" id="UP000754563"/>
    </source>
</evidence>
<dbReference type="SFLD" id="SFLDS00003">
    <property type="entry name" value="Haloacid_Dehalogenase"/>
    <property type="match status" value="1"/>
</dbReference>
<proteinExistence type="predicted"/>
<name>A0A955RJU9_9BACT</name>
<dbReference type="InterPro" id="IPR041492">
    <property type="entry name" value="HAD_2"/>
</dbReference>
<dbReference type="Gene3D" id="3.40.50.1000">
    <property type="entry name" value="HAD superfamily/HAD-like"/>
    <property type="match status" value="1"/>
</dbReference>
<dbReference type="GO" id="GO:0008967">
    <property type="term" value="F:phosphoglycolate phosphatase activity"/>
    <property type="evidence" value="ECO:0007669"/>
    <property type="project" value="TreeGrafter"/>
</dbReference>
<dbReference type="AlphaFoldDB" id="A0A955RJU9"/>
<dbReference type="NCBIfam" id="TIGR01549">
    <property type="entry name" value="HAD-SF-IA-v1"/>
    <property type="match status" value="1"/>
</dbReference>
<dbReference type="NCBIfam" id="TIGR01509">
    <property type="entry name" value="HAD-SF-IA-v3"/>
    <property type="match status" value="1"/>
</dbReference>
<dbReference type="PANTHER" id="PTHR43434:SF1">
    <property type="entry name" value="PHOSPHOGLYCOLATE PHOSPHATASE"/>
    <property type="match status" value="1"/>
</dbReference>
<gene>
    <name evidence="1" type="ORF">KC717_00415</name>
</gene>
<dbReference type="SUPFAM" id="SSF56784">
    <property type="entry name" value="HAD-like"/>
    <property type="match status" value="1"/>
</dbReference>
<dbReference type="GO" id="GO:0005829">
    <property type="term" value="C:cytosol"/>
    <property type="evidence" value="ECO:0007669"/>
    <property type="project" value="TreeGrafter"/>
</dbReference>
<dbReference type="Gene3D" id="1.10.150.240">
    <property type="entry name" value="Putative phosphatase, domain 2"/>
    <property type="match status" value="1"/>
</dbReference>
<evidence type="ECO:0000313" key="1">
    <source>
        <dbReference type="EMBL" id="MCA9385090.1"/>
    </source>
</evidence>
<protein>
    <submittedName>
        <fullName evidence="1">HAD family hydrolase</fullName>
    </submittedName>
</protein>
<accession>A0A955RJU9</accession>
<dbReference type="InterPro" id="IPR006439">
    <property type="entry name" value="HAD-SF_hydro_IA"/>
</dbReference>
<sequence>MISTILFDWDGCIVNSLPTWLSAYHTVLQNFATDISDKEIVSKLFGKWNAWESVGIPKKYVPLCNQELSRIVFDGIESTPLHTEVKETLGELYELGVTMGVITTNRRKIIERHMHHLGIQSLFDIVITADDCSRHKPHPDPILKALDTLNSPGDKTLMIGDSQHDILAAKNAGIPNCIFYPEPNQLFYKRSELEALKPTYFIEQMSYLVSIAQKEKLPIPIVDELADDYIDGESIEDGE</sequence>
<dbReference type="EMBL" id="JAGQLH010000003">
    <property type="protein sequence ID" value="MCA9385090.1"/>
    <property type="molecule type" value="Genomic_DNA"/>
</dbReference>
<dbReference type="InterPro" id="IPR023198">
    <property type="entry name" value="PGP-like_dom2"/>
</dbReference>
<dbReference type="GO" id="GO:0006281">
    <property type="term" value="P:DNA repair"/>
    <property type="evidence" value="ECO:0007669"/>
    <property type="project" value="TreeGrafter"/>
</dbReference>
<dbReference type="Pfam" id="PF13419">
    <property type="entry name" value="HAD_2"/>
    <property type="match status" value="1"/>
</dbReference>
<dbReference type="Proteomes" id="UP000754563">
    <property type="component" value="Unassembled WGS sequence"/>
</dbReference>
<dbReference type="SFLD" id="SFLDG01129">
    <property type="entry name" value="C1.5:_HAD__Beta-PGM__Phosphata"/>
    <property type="match status" value="1"/>
</dbReference>
<reference evidence="1" key="2">
    <citation type="journal article" date="2021" name="Microbiome">
        <title>Successional dynamics and alternative stable states in a saline activated sludge microbial community over 9 years.</title>
        <authorList>
            <person name="Wang Y."/>
            <person name="Ye J."/>
            <person name="Ju F."/>
            <person name="Liu L."/>
            <person name="Boyd J.A."/>
            <person name="Deng Y."/>
            <person name="Parks D.H."/>
            <person name="Jiang X."/>
            <person name="Yin X."/>
            <person name="Woodcroft B.J."/>
            <person name="Tyson G.W."/>
            <person name="Hugenholtz P."/>
            <person name="Polz M.F."/>
            <person name="Zhang T."/>
        </authorList>
    </citation>
    <scope>NUCLEOTIDE SEQUENCE</scope>
    <source>
        <strain evidence="1">HKST-UBA11</strain>
    </source>
</reference>
<comment type="caution">
    <text evidence="1">The sequence shown here is derived from an EMBL/GenBank/DDBJ whole genome shotgun (WGS) entry which is preliminary data.</text>
</comment>
<dbReference type="InterPro" id="IPR023214">
    <property type="entry name" value="HAD_sf"/>
</dbReference>
<reference evidence="1" key="1">
    <citation type="submission" date="2020-04" db="EMBL/GenBank/DDBJ databases">
        <authorList>
            <person name="Zhang T."/>
        </authorList>
    </citation>
    <scope>NUCLEOTIDE SEQUENCE</scope>
    <source>
        <strain evidence="1">HKST-UBA11</strain>
    </source>
</reference>
<dbReference type="PANTHER" id="PTHR43434">
    <property type="entry name" value="PHOSPHOGLYCOLATE PHOSPHATASE"/>
    <property type="match status" value="1"/>
</dbReference>
<keyword evidence="1" id="KW-0378">Hydrolase</keyword>
<organism evidence="1 2">
    <name type="scientific">Candidatus Dojkabacteria bacterium</name>
    <dbReference type="NCBI Taxonomy" id="2099670"/>
    <lineage>
        <taxon>Bacteria</taxon>
        <taxon>Candidatus Dojkabacteria</taxon>
    </lineage>
</organism>